<evidence type="ECO:0000313" key="1">
    <source>
        <dbReference type="EMBL" id="VFK62953.1"/>
    </source>
</evidence>
<dbReference type="AlphaFoldDB" id="A0A451AAA9"/>
<proteinExistence type="predicted"/>
<name>A0A451AAA9_9GAMM</name>
<dbReference type="EMBL" id="CAADFW010000082">
    <property type="protein sequence ID" value="VFK62953.1"/>
    <property type="molecule type" value="Genomic_DNA"/>
</dbReference>
<gene>
    <name evidence="1" type="ORF">BECKTC1821F_GA0114240_108213</name>
</gene>
<accession>A0A451AAA9</accession>
<organism evidence="1">
    <name type="scientific">Candidatus Kentrum sp. TC</name>
    <dbReference type="NCBI Taxonomy" id="2126339"/>
    <lineage>
        <taxon>Bacteria</taxon>
        <taxon>Pseudomonadati</taxon>
        <taxon>Pseudomonadota</taxon>
        <taxon>Gammaproteobacteria</taxon>
        <taxon>Candidatus Kentrum</taxon>
    </lineage>
</organism>
<protein>
    <submittedName>
        <fullName evidence="1">Uncharacterized protein</fullName>
    </submittedName>
</protein>
<sequence length="151" mass="17603">MATNVSSTRTVSPKPLTWIALAPTKAIRIIFDRVGDMKMKRLMSDGYHKSFEKKEITRKNPTRYYKRRDDRKSASWITDSFISRSASRMDRVLQNTSFALPIRNHALMVRSEALASEIMKNVIFQFLQGSENPHFPPPAKENHQKFFHYPD</sequence>
<reference evidence="1" key="1">
    <citation type="submission" date="2019-02" db="EMBL/GenBank/DDBJ databases">
        <authorList>
            <person name="Gruber-Vodicka R. H."/>
            <person name="Seah K. B. B."/>
        </authorList>
    </citation>
    <scope>NUCLEOTIDE SEQUENCE</scope>
    <source>
        <strain evidence="1">BECK_BZ126</strain>
    </source>
</reference>